<feature type="transmembrane region" description="Helical" evidence="1">
    <location>
        <begin position="59"/>
        <end position="78"/>
    </location>
</feature>
<organism evidence="2 3">
    <name type="scientific">Phtheirospermum japonicum</name>
    <dbReference type="NCBI Taxonomy" id="374723"/>
    <lineage>
        <taxon>Eukaryota</taxon>
        <taxon>Viridiplantae</taxon>
        <taxon>Streptophyta</taxon>
        <taxon>Embryophyta</taxon>
        <taxon>Tracheophyta</taxon>
        <taxon>Spermatophyta</taxon>
        <taxon>Magnoliopsida</taxon>
        <taxon>eudicotyledons</taxon>
        <taxon>Gunneridae</taxon>
        <taxon>Pentapetalae</taxon>
        <taxon>asterids</taxon>
        <taxon>lamiids</taxon>
        <taxon>Lamiales</taxon>
        <taxon>Orobanchaceae</taxon>
        <taxon>Orobanchaceae incertae sedis</taxon>
        <taxon>Phtheirospermum</taxon>
    </lineage>
</organism>
<keyword evidence="3" id="KW-1185">Reference proteome</keyword>
<feature type="transmembrane region" description="Helical" evidence="1">
    <location>
        <begin position="255"/>
        <end position="275"/>
    </location>
</feature>
<evidence type="ECO:0000256" key="1">
    <source>
        <dbReference type="SAM" id="Phobius"/>
    </source>
</evidence>
<protein>
    <submittedName>
        <fullName evidence="2">Uncharacterized protein</fullName>
    </submittedName>
</protein>
<name>A0A830CBQ3_9LAMI</name>
<keyword evidence="1" id="KW-0472">Membrane</keyword>
<gene>
    <name evidence="2" type="ORF">PHJA_001715400</name>
</gene>
<dbReference type="OrthoDB" id="687732at2759"/>
<feature type="transmembrane region" description="Helical" evidence="1">
    <location>
        <begin position="127"/>
        <end position="154"/>
    </location>
</feature>
<feature type="transmembrane region" description="Helical" evidence="1">
    <location>
        <begin position="212"/>
        <end position="234"/>
    </location>
</feature>
<dbReference type="AlphaFoldDB" id="A0A830CBQ3"/>
<evidence type="ECO:0000313" key="2">
    <source>
        <dbReference type="EMBL" id="GFP95712.1"/>
    </source>
</evidence>
<feature type="transmembrane region" description="Helical" evidence="1">
    <location>
        <begin position="85"/>
        <end position="107"/>
    </location>
</feature>
<dbReference type="EMBL" id="BMAC01000403">
    <property type="protein sequence ID" value="GFP95712.1"/>
    <property type="molecule type" value="Genomic_DNA"/>
</dbReference>
<accession>A0A830CBQ3</accession>
<evidence type="ECO:0000313" key="3">
    <source>
        <dbReference type="Proteomes" id="UP000653305"/>
    </source>
</evidence>
<dbReference type="PANTHER" id="PTHR33133">
    <property type="entry name" value="OS08G0107100 PROTEIN-RELATED"/>
    <property type="match status" value="1"/>
</dbReference>
<dbReference type="Proteomes" id="UP000653305">
    <property type="component" value="Unassembled WGS sequence"/>
</dbReference>
<sequence length="322" mass="35474">MATTGKIIRRSIFTFLQHYQYLTSAPTLLAFPYAASYLLSQSLVSSSYLFPLLHGRLRSLFLAAGFPLSPQLLSLLNLKLSQTILTFLFVSPFTFSFLLLSQASVIVNLLKPAFSLSQTSLFSPLLITRLCSSLLMLAANATCFFFFTLCFNFLYVLGLSSSRGPLLFLSATGAVIYSIVIVNAYIICNLASVSSGMENRGGFISILKASVMIRGSTATALSLAVTMNTALAAVEALFQYRVVRAYRRDSAPNSGLLIIMEGGFIAFLYAAFLVLDTVVGCTFWKSCKKDDHQIDHYFHQIEIQDRDGKCFAQTYKTLDVSP</sequence>
<proteinExistence type="predicted"/>
<comment type="caution">
    <text evidence="2">The sequence shown here is derived from an EMBL/GenBank/DDBJ whole genome shotgun (WGS) entry which is preliminary data.</text>
</comment>
<dbReference type="PANTHER" id="PTHR33133:SF3">
    <property type="entry name" value="TRANSMEMBRANE PROTEIN"/>
    <property type="match status" value="1"/>
</dbReference>
<keyword evidence="1" id="KW-0812">Transmembrane</keyword>
<feature type="transmembrane region" description="Helical" evidence="1">
    <location>
        <begin position="21"/>
        <end position="39"/>
    </location>
</feature>
<keyword evidence="1" id="KW-1133">Transmembrane helix</keyword>
<feature type="transmembrane region" description="Helical" evidence="1">
    <location>
        <begin position="166"/>
        <end position="192"/>
    </location>
</feature>
<reference evidence="2" key="1">
    <citation type="submission" date="2020-07" db="EMBL/GenBank/DDBJ databases">
        <title>Ethylene signaling mediates host invasion by parasitic plants.</title>
        <authorList>
            <person name="Yoshida S."/>
        </authorList>
    </citation>
    <scope>NUCLEOTIDE SEQUENCE</scope>
    <source>
        <strain evidence="2">Okayama</strain>
    </source>
</reference>